<feature type="signal peptide" evidence="2">
    <location>
        <begin position="1"/>
        <end position="15"/>
    </location>
</feature>
<keyword evidence="1" id="KW-0472">Membrane</keyword>
<dbReference type="Proteomes" id="UP000196138">
    <property type="component" value="Chromosome"/>
</dbReference>
<dbReference type="AlphaFoldDB" id="A0A1Y0EME7"/>
<evidence type="ECO:0000313" key="4">
    <source>
        <dbReference type="Proteomes" id="UP000196138"/>
    </source>
</evidence>
<evidence type="ECO:0000256" key="2">
    <source>
        <dbReference type="SAM" id="SignalP"/>
    </source>
</evidence>
<proteinExistence type="predicted"/>
<evidence type="ECO:0000256" key="1">
    <source>
        <dbReference type="SAM" id="Phobius"/>
    </source>
</evidence>
<feature type="transmembrane region" description="Helical" evidence="1">
    <location>
        <begin position="339"/>
        <end position="359"/>
    </location>
</feature>
<accession>A0A1Y0EME7</accession>
<keyword evidence="4" id="KW-1185">Reference proteome</keyword>
<dbReference type="Gene3D" id="2.60.40.3440">
    <property type="match status" value="1"/>
</dbReference>
<keyword evidence="2" id="KW-0732">Signal</keyword>
<name>A0A1Y0EME7_9BURK</name>
<keyword evidence="1" id="KW-0812">Transmembrane</keyword>
<organism evidence="3 4">
    <name type="scientific">Comamonas serinivorans</name>
    <dbReference type="NCBI Taxonomy" id="1082851"/>
    <lineage>
        <taxon>Bacteria</taxon>
        <taxon>Pseudomonadati</taxon>
        <taxon>Pseudomonadota</taxon>
        <taxon>Betaproteobacteria</taxon>
        <taxon>Burkholderiales</taxon>
        <taxon>Comamonadaceae</taxon>
        <taxon>Comamonas</taxon>
    </lineage>
</organism>
<sequence length="365" mass="37744">MLLPVAWLMTGGAHAATFQTYVDDMPGFLAAVGPVSVVTVEDFRSVTANTSVGAPGHPDTWNGFTAEVYLSATTGYGSYFMYGYPNYCTALNGTGCIDWNPNVAVPGLRGSMSNGSGVSLKPTSNVIAGISFDVIDWNDIVANRSVLHIFASDGSTTTVTGPAQASGAPPQSFGVKLSQADIDNGLYVSEIRWVGNNVPGQENEFQNNEAVGFFNVRTYSNPNLLANGLPVAVPDVYQGTRDTPLPLTVLGNDSDPDGDALQVTDINGTALTPGVAQSIPVTGGTVQVSAAGGLTFVPDSGFTGTVVFPYAISDGRGGAASSTVEITVAEPPVRAAHPVPVGGGAWLTLLALVTGWLGLRRRTRG</sequence>
<reference evidence="3 4" key="1">
    <citation type="submission" date="2017-05" db="EMBL/GenBank/DDBJ databases">
        <authorList>
            <person name="Song R."/>
            <person name="Chenine A.L."/>
            <person name="Ruprecht R.M."/>
        </authorList>
    </citation>
    <scope>NUCLEOTIDE SEQUENCE [LARGE SCALE GENOMIC DNA]</scope>
    <source>
        <strain evidence="3 4">DSM 26136</strain>
    </source>
</reference>
<evidence type="ECO:0000313" key="3">
    <source>
        <dbReference type="EMBL" id="ARU04568.1"/>
    </source>
</evidence>
<dbReference type="EMBL" id="CP021455">
    <property type="protein sequence ID" value="ARU04568.1"/>
    <property type="molecule type" value="Genomic_DNA"/>
</dbReference>
<feature type="chain" id="PRO_5012847040" description="IPTL-CTERM protein sorting domain-containing protein" evidence="2">
    <location>
        <begin position="16"/>
        <end position="365"/>
    </location>
</feature>
<dbReference type="KEGG" id="cser:CCO03_07650"/>
<protein>
    <recommendedName>
        <fullName evidence="5">IPTL-CTERM protein sorting domain-containing protein</fullName>
    </recommendedName>
</protein>
<gene>
    <name evidence="3" type="ORF">CCO03_07650</name>
</gene>
<dbReference type="Pfam" id="PF17963">
    <property type="entry name" value="Big_9"/>
    <property type="match status" value="1"/>
</dbReference>
<keyword evidence="1" id="KW-1133">Transmembrane helix</keyword>
<evidence type="ECO:0008006" key="5">
    <source>
        <dbReference type="Google" id="ProtNLM"/>
    </source>
</evidence>